<evidence type="ECO:0000313" key="3">
    <source>
        <dbReference type="EMBL" id="RAR47365.1"/>
    </source>
</evidence>
<reference evidence="3 4" key="1">
    <citation type="submission" date="2018-06" db="EMBL/GenBank/DDBJ databases">
        <title>Genomic Encyclopedia of Type Strains, Phase III (KMG-III): the genomes of soil and plant-associated and newly described type strains.</title>
        <authorList>
            <person name="Whitman W."/>
        </authorList>
    </citation>
    <scope>NUCLEOTIDE SEQUENCE [LARGE SCALE GENOMIC DNA]</scope>
    <source>
        <strain evidence="3 4">CGMCC 1.12504</strain>
    </source>
</reference>
<feature type="domain" description="PASTA" evidence="2">
    <location>
        <begin position="41"/>
        <end position="108"/>
    </location>
</feature>
<evidence type="ECO:0000313" key="4">
    <source>
        <dbReference type="Proteomes" id="UP000249518"/>
    </source>
</evidence>
<keyword evidence="1" id="KW-0472">Membrane</keyword>
<sequence length="204" mass="23064">MSLRKYLTSKVFFRQVLVALGIVAVLAFVFFNMLSYITNHGQEITVPNLSKLSVEQAEEKLESLDLDYVLLDTLDFKKEFPKYGVVEQDPKPGSKVKANRKVYIKINSDGYAYVTLPDLIEKTYRQAEPTLKSIGLEIGTITYKPYLGKDMVLEMKQNGIPVKPGAKIMKTSKIDLVLGDGKIAFDETEIDSLMQREDLEQADE</sequence>
<dbReference type="EMBL" id="QLSV01000009">
    <property type="protein sequence ID" value="RAR47365.1"/>
    <property type="molecule type" value="Genomic_DNA"/>
</dbReference>
<keyword evidence="1" id="KW-1133">Transmembrane helix</keyword>
<accession>A0A328WQ34</accession>
<proteinExistence type="predicted"/>
<dbReference type="RefSeq" id="WP_112086376.1">
    <property type="nucleotide sequence ID" value="NZ_QLSV01000009.1"/>
</dbReference>
<dbReference type="Pfam" id="PF03793">
    <property type="entry name" value="PASTA"/>
    <property type="match status" value="1"/>
</dbReference>
<keyword evidence="1" id="KW-0812">Transmembrane</keyword>
<evidence type="ECO:0000259" key="2">
    <source>
        <dbReference type="PROSITE" id="PS51178"/>
    </source>
</evidence>
<dbReference type="Proteomes" id="UP000249518">
    <property type="component" value="Unassembled WGS sequence"/>
</dbReference>
<dbReference type="Gene3D" id="3.30.10.20">
    <property type="match status" value="2"/>
</dbReference>
<gene>
    <name evidence="3" type="ORF">B0I10_10938</name>
</gene>
<organism evidence="3 4">
    <name type="scientific">Flavobacterium lacus</name>
    <dbReference type="NCBI Taxonomy" id="1353778"/>
    <lineage>
        <taxon>Bacteria</taxon>
        <taxon>Pseudomonadati</taxon>
        <taxon>Bacteroidota</taxon>
        <taxon>Flavobacteriia</taxon>
        <taxon>Flavobacteriales</taxon>
        <taxon>Flavobacteriaceae</taxon>
        <taxon>Flavobacterium</taxon>
    </lineage>
</organism>
<name>A0A328WQ34_9FLAO</name>
<feature type="transmembrane region" description="Helical" evidence="1">
    <location>
        <begin position="12"/>
        <end position="37"/>
    </location>
</feature>
<keyword evidence="4" id="KW-1185">Reference proteome</keyword>
<dbReference type="CDD" id="cd06577">
    <property type="entry name" value="PASTA_pknB"/>
    <property type="match status" value="2"/>
</dbReference>
<dbReference type="SMART" id="SM00740">
    <property type="entry name" value="PASTA"/>
    <property type="match status" value="2"/>
</dbReference>
<dbReference type="InterPro" id="IPR005543">
    <property type="entry name" value="PASTA_dom"/>
</dbReference>
<comment type="caution">
    <text evidence="3">The sequence shown here is derived from an EMBL/GenBank/DDBJ whole genome shotgun (WGS) entry which is preliminary data.</text>
</comment>
<dbReference type="PROSITE" id="PS51178">
    <property type="entry name" value="PASTA"/>
    <property type="match status" value="1"/>
</dbReference>
<dbReference type="OrthoDB" id="9803895at2"/>
<protein>
    <submittedName>
        <fullName evidence="3">PASTA domain-containing protein</fullName>
    </submittedName>
</protein>
<dbReference type="SUPFAM" id="SSF54184">
    <property type="entry name" value="Penicillin-binding protein 2x (pbp-2x), c-terminal domain"/>
    <property type="match status" value="1"/>
</dbReference>
<dbReference type="AlphaFoldDB" id="A0A328WQ34"/>
<evidence type="ECO:0000256" key="1">
    <source>
        <dbReference type="SAM" id="Phobius"/>
    </source>
</evidence>